<evidence type="ECO:0000313" key="2">
    <source>
        <dbReference type="EMBL" id="KAJ1911699.1"/>
    </source>
</evidence>
<keyword evidence="3" id="KW-1185">Reference proteome</keyword>
<accession>A0A9W8DNK5</accession>
<evidence type="ECO:0000313" key="3">
    <source>
        <dbReference type="Proteomes" id="UP001150538"/>
    </source>
</evidence>
<gene>
    <name evidence="2" type="ORF">H4219_005855</name>
</gene>
<protein>
    <submittedName>
        <fullName evidence="2">Uncharacterized protein</fullName>
    </submittedName>
</protein>
<feature type="compositionally biased region" description="Low complexity" evidence="1">
    <location>
        <begin position="136"/>
        <end position="153"/>
    </location>
</feature>
<sequence>MASPALINLVDNAMANNLELVKKMVLSHPKFTLFPVFALNSLNCEYLSELSRSIADQIDADFRDKPLGEFLEYAQDVFGRLQAHLDDCEDSILVKVITHRQKFIHYSTFTESNMSKYEKIIDTVARNQRGKHIDSVIDGSQSSSSSSNTGTVSGLNLRPDNGAASSNDQTQQPSKSSIPISTVAATISLRPISRCHSEEIFEKFKEFSVKTKTLMNNRFVVFNGICYNYSYDNTDGNGSSSSSGGGGINVGEVSMNGDEFANIFCGILFNCQITAGLVSICLLALNMFINEEYDEEIGGGCKKLLELAMSRPSILYLWS</sequence>
<proteinExistence type="predicted"/>
<name>A0A9W8DNK5_9FUNG</name>
<dbReference type="EMBL" id="JANBPU010000419">
    <property type="protein sequence ID" value="KAJ1911699.1"/>
    <property type="molecule type" value="Genomic_DNA"/>
</dbReference>
<reference evidence="2" key="1">
    <citation type="submission" date="2022-07" db="EMBL/GenBank/DDBJ databases">
        <title>Phylogenomic reconstructions and comparative analyses of Kickxellomycotina fungi.</title>
        <authorList>
            <person name="Reynolds N.K."/>
            <person name="Stajich J.E."/>
            <person name="Barry K."/>
            <person name="Grigoriev I.V."/>
            <person name="Crous P."/>
            <person name="Smith M.E."/>
        </authorList>
    </citation>
    <scope>NUCLEOTIDE SEQUENCE</scope>
    <source>
        <strain evidence="2">NBRC 100468</strain>
    </source>
</reference>
<organism evidence="2 3">
    <name type="scientific">Mycoemilia scoparia</name>
    <dbReference type="NCBI Taxonomy" id="417184"/>
    <lineage>
        <taxon>Eukaryota</taxon>
        <taxon>Fungi</taxon>
        <taxon>Fungi incertae sedis</taxon>
        <taxon>Zoopagomycota</taxon>
        <taxon>Kickxellomycotina</taxon>
        <taxon>Kickxellomycetes</taxon>
        <taxon>Kickxellales</taxon>
        <taxon>Kickxellaceae</taxon>
        <taxon>Mycoemilia</taxon>
    </lineage>
</organism>
<feature type="region of interest" description="Disordered" evidence="1">
    <location>
        <begin position="135"/>
        <end position="178"/>
    </location>
</feature>
<evidence type="ECO:0000256" key="1">
    <source>
        <dbReference type="SAM" id="MobiDB-lite"/>
    </source>
</evidence>
<dbReference type="AlphaFoldDB" id="A0A9W8DNK5"/>
<comment type="caution">
    <text evidence="2">The sequence shown here is derived from an EMBL/GenBank/DDBJ whole genome shotgun (WGS) entry which is preliminary data.</text>
</comment>
<feature type="compositionally biased region" description="Polar residues" evidence="1">
    <location>
        <begin position="163"/>
        <end position="178"/>
    </location>
</feature>
<dbReference type="Proteomes" id="UP001150538">
    <property type="component" value="Unassembled WGS sequence"/>
</dbReference>